<proteinExistence type="predicted"/>
<organism evidence="2 3">
    <name type="scientific">Rhipicephalus microplus</name>
    <name type="common">Cattle tick</name>
    <name type="synonym">Boophilus microplus</name>
    <dbReference type="NCBI Taxonomy" id="6941"/>
    <lineage>
        <taxon>Eukaryota</taxon>
        <taxon>Metazoa</taxon>
        <taxon>Ecdysozoa</taxon>
        <taxon>Arthropoda</taxon>
        <taxon>Chelicerata</taxon>
        <taxon>Arachnida</taxon>
        <taxon>Acari</taxon>
        <taxon>Parasitiformes</taxon>
        <taxon>Ixodida</taxon>
        <taxon>Ixodoidea</taxon>
        <taxon>Ixodidae</taxon>
        <taxon>Rhipicephalinae</taxon>
        <taxon>Rhipicephalus</taxon>
        <taxon>Boophilus</taxon>
    </lineage>
</organism>
<evidence type="ECO:0000313" key="2">
    <source>
        <dbReference type="EMBL" id="KAH8032379.1"/>
    </source>
</evidence>
<feature type="region of interest" description="Disordered" evidence="1">
    <location>
        <begin position="197"/>
        <end position="216"/>
    </location>
</feature>
<dbReference type="AlphaFoldDB" id="A0A9J6ED03"/>
<reference evidence="2" key="2">
    <citation type="submission" date="2021-09" db="EMBL/GenBank/DDBJ databases">
        <authorList>
            <person name="Jia N."/>
            <person name="Wang J."/>
            <person name="Shi W."/>
            <person name="Du L."/>
            <person name="Sun Y."/>
            <person name="Zhan W."/>
            <person name="Jiang J."/>
            <person name="Wang Q."/>
            <person name="Zhang B."/>
            <person name="Ji P."/>
            <person name="Sakyi L.B."/>
            <person name="Cui X."/>
            <person name="Yuan T."/>
            <person name="Jiang B."/>
            <person name="Yang W."/>
            <person name="Lam T.T.-Y."/>
            <person name="Chang Q."/>
            <person name="Ding S."/>
            <person name="Wang X."/>
            <person name="Zhu J."/>
            <person name="Ruan X."/>
            <person name="Zhao L."/>
            <person name="Wei J."/>
            <person name="Que T."/>
            <person name="Du C."/>
            <person name="Cheng J."/>
            <person name="Dai P."/>
            <person name="Han X."/>
            <person name="Huang E."/>
            <person name="Gao Y."/>
            <person name="Liu J."/>
            <person name="Shao H."/>
            <person name="Ye R."/>
            <person name="Li L."/>
            <person name="Wei W."/>
            <person name="Wang X."/>
            <person name="Wang C."/>
            <person name="Huo Q."/>
            <person name="Li W."/>
            <person name="Guo W."/>
            <person name="Chen H."/>
            <person name="Chen S."/>
            <person name="Zhou L."/>
            <person name="Zhou L."/>
            <person name="Ni X."/>
            <person name="Tian J."/>
            <person name="Zhou Y."/>
            <person name="Sheng Y."/>
            <person name="Liu T."/>
            <person name="Pan Y."/>
            <person name="Xia L."/>
            <person name="Li J."/>
            <person name="Zhao F."/>
            <person name="Cao W."/>
        </authorList>
    </citation>
    <scope>NUCLEOTIDE SEQUENCE</scope>
    <source>
        <strain evidence="2">Rmic-2018</strain>
        <tissue evidence="2">Larvae</tissue>
    </source>
</reference>
<evidence type="ECO:0000313" key="3">
    <source>
        <dbReference type="Proteomes" id="UP000821866"/>
    </source>
</evidence>
<comment type="caution">
    <text evidence="2">The sequence shown here is derived from an EMBL/GenBank/DDBJ whole genome shotgun (WGS) entry which is preliminary data.</text>
</comment>
<name>A0A9J6ED03_RHIMP</name>
<dbReference type="VEuPathDB" id="VectorBase:LOC119164562"/>
<accession>A0A9J6ED03</accession>
<sequence length="230" mass="24987">MSYETRLIDMWGSTYLNHHTIMRDAVVKDSGNFDHLGFFNTHSNLSTEAYNIPAYIGNAAAAAGIQYRDVQAHDLSSGNEGNIARSSSTEPSTVLYMDAGSSADEVAGHSDLEEDPQTPFMETPLNDNAIRLPSSLPSKSLSKALPIPSSGPKRPHDHVAYATAHTRRDYVRSGGTRQSASVTTRQYPAMHRNSREGLVSLRPNSPPPCLPESGNNTDRTIVSLAVTFNT</sequence>
<gene>
    <name evidence="2" type="ORF">HPB51_024414</name>
</gene>
<dbReference type="Proteomes" id="UP000821866">
    <property type="component" value="Chromosome 3"/>
</dbReference>
<keyword evidence="3" id="KW-1185">Reference proteome</keyword>
<protein>
    <submittedName>
        <fullName evidence="2">Uncharacterized protein</fullName>
    </submittedName>
</protein>
<reference evidence="2" key="1">
    <citation type="journal article" date="2020" name="Cell">
        <title>Large-Scale Comparative Analyses of Tick Genomes Elucidate Their Genetic Diversity and Vector Capacities.</title>
        <authorList>
            <consortium name="Tick Genome and Microbiome Consortium (TIGMIC)"/>
            <person name="Jia N."/>
            <person name="Wang J."/>
            <person name="Shi W."/>
            <person name="Du L."/>
            <person name="Sun Y."/>
            <person name="Zhan W."/>
            <person name="Jiang J.F."/>
            <person name="Wang Q."/>
            <person name="Zhang B."/>
            <person name="Ji P."/>
            <person name="Bell-Sakyi L."/>
            <person name="Cui X.M."/>
            <person name="Yuan T.T."/>
            <person name="Jiang B.G."/>
            <person name="Yang W.F."/>
            <person name="Lam T.T."/>
            <person name="Chang Q.C."/>
            <person name="Ding S.J."/>
            <person name="Wang X.J."/>
            <person name="Zhu J.G."/>
            <person name="Ruan X.D."/>
            <person name="Zhao L."/>
            <person name="Wei J.T."/>
            <person name="Ye R.Z."/>
            <person name="Que T.C."/>
            <person name="Du C.H."/>
            <person name="Zhou Y.H."/>
            <person name="Cheng J.X."/>
            <person name="Dai P.F."/>
            <person name="Guo W.B."/>
            <person name="Han X.H."/>
            <person name="Huang E.J."/>
            <person name="Li L.F."/>
            <person name="Wei W."/>
            <person name="Gao Y.C."/>
            <person name="Liu J.Z."/>
            <person name="Shao H.Z."/>
            <person name="Wang X."/>
            <person name="Wang C.C."/>
            <person name="Yang T.C."/>
            <person name="Huo Q.B."/>
            <person name="Li W."/>
            <person name="Chen H.Y."/>
            <person name="Chen S.E."/>
            <person name="Zhou L.G."/>
            <person name="Ni X.B."/>
            <person name="Tian J.H."/>
            <person name="Sheng Y."/>
            <person name="Liu T."/>
            <person name="Pan Y.S."/>
            <person name="Xia L.Y."/>
            <person name="Li J."/>
            <person name="Zhao F."/>
            <person name="Cao W.C."/>
        </authorList>
    </citation>
    <scope>NUCLEOTIDE SEQUENCE</scope>
    <source>
        <strain evidence="2">Rmic-2018</strain>
    </source>
</reference>
<dbReference type="EMBL" id="JABSTU010000005">
    <property type="protein sequence ID" value="KAH8032379.1"/>
    <property type="molecule type" value="Genomic_DNA"/>
</dbReference>
<evidence type="ECO:0000256" key="1">
    <source>
        <dbReference type="SAM" id="MobiDB-lite"/>
    </source>
</evidence>